<name>A0ABM0MGD0_SACKO</name>
<dbReference type="Proteomes" id="UP000694865">
    <property type="component" value="Unplaced"/>
</dbReference>
<protein>
    <submittedName>
        <fullName evidence="2">Uncharacterized protein LOC102802192</fullName>
    </submittedName>
</protein>
<dbReference type="RefSeq" id="XP_006819071.1">
    <property type="nucleotide sequence ID" value="XM_006819008.1"/>
</dbReference>
<gene>
    <name evidence="2" type="primary">LOC102802192</name>
</gene>
<sequence>MELTAATVAVRLNKRLQEELDYPIENTYFWTDSTSVLRYLSNETTRFHTFVANRMTVIHEGSEKAQWRYIDTKSNPADDASRGMTVNEFLENKRWIYGPEFLWKPEQEWPSNEYSWNIAEDDPEVKRNPVAAVTCQGSADIMDRCLSYASSWEKLKKIVGWVLIGIKNLQSWVSERKSLEESLRQGGTNKGKISVEERMKELKLKARSQSKEKLKHEVLPVDTMELAEREP</sequence>
<evidence type="ECO:0000313" key="1">
    <source>
        <dbReference type="Proteomes" id="UP000694865"/>
    </source>
</evidence>
<organism evidence="1 2">
    <name type="scientific">Saccoglossus kowalevskii</name>
    <name type="common">Acorn worm</name>
    <dbReference type="NCBI Taxonomy" id="10224"/>
    <lineage>
        <taxon>Eukaryota</taxon>
        <taxon>Metazoa</taxon>
        <taxon>Hemichordata</taxon>
        <taxon>Enteropneusta</taxon>
        <taxon>Harrimaniidae</taxon>
        <taxon>Saccoglossus</taxon>
    </lineage>
</organism>
<accession>A0ABM0MGD0</accession>
<dbReference type="PANTHER" id="PTHR47331:SF1">
    <property type="entry name" value="GAG-LIKE PROTEIN"/>
    <property type="match status" value="1"/>
</dbReference>
<keyword evidence="1" id="KW-1185">Reference proteome</keyword>
<dbReference type="PANTHER" id="PTHR47331">
    <property type="entry name" value="PHD-TYPE DOMAIN-CONTAINING PROTEIN"/>
    <property type="match status" value="1"/>
</dbReference>
<evidence type="ECO:0000313" key="2">
    <source>
        <dbReference type="RefSeq" id="XP_006819071.1"/>
    </source>
</evidence>
<reference evidence="2" key="1">
    <citation type="submission" date="2025-08" db="UniProtKB">
        <authorList>
            <consortium name="RefSeq"/>
        </authorList>
    </citation>
    <scope>IDENTIFICATION</scope>
    <source>
        <tissue evidence="2">Testes</tissue>
    </source>
</reference>
<proteinExistence type="predicted"/>
<dbReference type="GeneID" id="102802192"/>